<accession>A0A2P6MXG7</accession>
<dbReference type="GO" id="GO:0036038">
    <property type="term" value="C:MKS complex"/>
    <property type="evidence" value="ECO:0007669"/>
    <property type="project" value="InterPro"/>
</dbReference>
<dbReference type="OrthoDB" id="419138at2759"/>
<reference evidence="3 4" key="1">
    <citation type="journal article" date="2018" name="Genome Biol. Evol.">
        <title>Multiple Roots of Fruiting Body Formation in Amoebozoa.</title>
        <authorList>
            <person name="Hillmann F."/>
            <person name="Forbes G."/>
            <person name="Novohradska S."/>
            <person name="Ferling I."/>
            <person name="Riege K."/>
            <person name="Groth M."/>
            <person name="Westermann M."/>
            <person name="Marz M."/>
            <person name="Spaller T."/>
            <person name="Winckler T."/>
            <person name="Schaap P."/>
            <person name="Glockner G."/>
        </authorList>
    </citation>
    <scope>NUCLEOTIDE SEQUENCE [LARGE SCALE GENOMIC DNA]</scope>
    <source>
        <strain evidence="3 4">Jena</strain>
    </source>
</reference>
<protein>
    <submittedName>
        <fullName evidence="3">Meckelin</fullName>
    </submittedName>
</protein>
<dbReference type="InterPro" id="IPR019170">
    <property type="entry name" value="Meckelin"/>
</dbReference>
<feature type="transmembrane region" description="Helical" evidence="1">
    <location>
        <begin position="648"/>
        <end position="668"/>
    </location>
</feature>
<dbReference type="InParanoid" id="A0A2P6MXG7"/>
<keyword evidence="2" id="KW-0732">Signal</keyword>
<feature type="transmembrane region" description="Helical" evidence="1">
    <location>
        <begin position="913"/>
        <end position="936"/>
    </location>
</feature>
<dbReference type="Proteomes" id="UP000241769">
    <property type="component" value="Unassembled WGS sequence"/>
</dbReference>
<name>A0A2P6MXG7_9EUKA</name>
<dbReference type="GO" id="GO:0060271">
    <property type="term" value="P:cilium assembly"/>
    <property type="evidence" value="ECO:0007669"/>
    <property type="project" value="InterPro"/>
</dbReference>
<evidence type="ECO:0000313" key="4">
    <source>
        <dbReference type="Proteomes" id="UP000241769"/>
    </source>
</evidence>
<dbReference type="PANTHER" id="PTHR21274">
    <property type="entry name" value="MECKELIN"/>
    <property type="match status" value="1"/>
</dbReference>
<proteinExistence type="predicted"/>
<feature type="signal peptide" evidence="2">
    <location>
        <begin position="1"/>
        <end position="23"/>
    </location>
</feature>
<feature type="chain" id="PRO_5015170385" evidence="2">
    <location>
        <begin position="24"/>
        <end position="1240"/>
    </location>
</feature>
<keyword evidence="1" id="KW-0472">Membrane</keyword>
<dbReference type="EMBL" id="MDYQ01000330">
    <property type="protein sequence ID" value="PRP76388.1"/>
    <property type="molecule type" value="Genomic_DNA"/>
</dbReference>
<feature type="transmembrane region" description="Helical" evidence="1">
    <location>
        <begin position="572"/>
        <end position="593"/>
    </location>
</feature>
<evidence type="ECO:0000256" key="1">
    <source>
        <dbReference type="SAM" id="Phobius"/>
    </source>
</evidence>
<organism evidence="3 4">
    <name type="scientific">Planoprotostelium fungivorum</name>
    <dbReference type="NCBI Taxonomy" id="1890364"/>
    <lineage>
        <taxon>Eukaryota</taxon>
        <taxon>Amoebozoa</taxon>
        <taxon>Evosea</taxon>
        <taxon>Variosea</taxon>
        <taxon>Cavosteliida</taxon>
        <taxon>Cavosteliaceae</taxon>
        <taxon>Planoprotostelium</taxon>
    </lineage>
</organism>
<comment type="caution">
    <text evidence="3">The sequence shown here is derived from an EMBL/GenBank/DDBJ whole genome shotgun (WGS) entry which is preliminary data.</text>
</comment>
<dbReference type="AlphaFoldDB" id="A0A2P6MXG7"/>
<feature type="transmembrane region" description="Helical" evidence="1">
    <location>
        <begin position="487"/>
        <end position="508"/>
    </location>
</feature>
<dbReference type="STRING" id="1890364.A0A2P6MXG7"/>
<gene>
    <name evidence="3" type="ORF">PROFUN_15242</name>
</gene>
<feature type="transmembrane region" description="Helical" evidence="1">
    <location>
        <begin position="688"/>
        <end position="712"/>
    </location>
</feature>
<keyword evidence="1" id="KW-0812">Transmembrane</keyword>
<evidence type="ECO:0000256" key="2">
    <source>
        <dbReference type="SAM" id="SignalP"/>
    </source>
</evidence>
<sequence>MTRRSFLLCFSLTLCIYPLFVTSSTLTLPSPCNAGQYFDITSLTCMSCPSPKISSADGYSCQCPKNYTNSGSSCALCSEYQTRCLSCVVNITLGVQKDGYCGCPFNSRLVDGTTNQTCISCKDTEYPSTDRYSCTPCIDPSMRSVNNQLCACPNTTVLLGAHCVSSSDVTKYSQGTSDPYAITYNDVYNSNGGTSSSSISSSFLKDRFTYAASQCENNLDSASCEQLANMCVLNHYDKTTPACTVYNRIYQSISSQVNGEKDWKSALPWLLYSSDPTAQKLSSQYSFGNEIPFTIAQYAPNGTFLGITRLLSQFQECGRGNTPWNSFGTPYTHTCTIDLGQLIFRDDLTYFYDIYVLDNNNTLVPVPVLNLNMRQQGNLVNQGSSSYTYSRRLFIYDNVSGRQVNSATSEPSYIRYTSKIQFKVTTSPELGIIYVPIITISYYDQSTTSIQSAEPSNYNAYTPSPALPQVSYVVSYQLGDKSSAQSGLSGVLGAFLALGAVTGLYRILLWTRRNHSGRRLSALFRWIIYLLNSASTGIFVTVLAFSTAWMAMYKGQKGAILVGLPTSEIEGLLKNLIFAAAGCKIAVIFDLIWRQTETHIFFIDWEKSKGNLMSRGNEPTKSVPVSIWRTLFVANEWNEMQTMRKTSLPLTLLAQVFLLSGVGLIGFAGDVPSSPSMDRSSDPSSWMMSFGVGGSLFVAICYVQRFWSWLFVHRYIGHPLQQFIDVMSISNISAFIFSERCFGYYLHGRSVHAYSDTNMTELNENLKREEDDLTARRGLMPDTDTQVFEVYATEALREQYNHIFLYLLMQDIDARRERHEIVPLYRRNIRDVPDSKAVKAYIALKKFFTSFIDNNQVNHKYTVVEKSNLQKLTGYTPNLSRHNQTFLYEDQDGESYGDVMWWGHENQLMMMNVLVFGAAQSLGAVPIVAALAVWILEQMYNTLRNYWGEKNISQKTLVDRSPTPARYTQSFTMHKGTIALTIILLSTLLVEAADAKYGKVYLIRHGEKPADGGEGLSEAGKKRAQCLRKVFGVTSPYEIGYILAQQYKADGSRKRPYDTVKNLAADLGLEVDVSCDRDDADCVAHQIKKYHKQDNSKHVLVCWEHGRLTDIAQALDVDGKPEYPGERFDLIWTVKDGSIIDERSEGEGDTSSSNLLSSRKFRADDIDEFCALVKSRSIYREEVESVRLAGSPGLCLQTFLIRHLTSREAIATFQKLHFLDKGQLTGSAVRSRVGEGCLCK</sequence>
<evidence type="ECO:0000313" key="3">
    <source>
        <dbReference type="EMBL" id="PRP76388.1"/>
    </source>
</evidence>
<dbReference type="PANTHER" id="PTHR21274:SF0">
    <property type="entry name" value="MECKELIN"/>
    <property type="match status" value="1"/>
</dbReference>
<keyword evidence="4" id="KW-1185">Reference proteome</keyword>
<feature type="transmembrane region" description="Helical" evidence="1">
    <location>
        <begin position="529"/>
        <end position="552"/>
    </location>
</feature>
<keyword evidence="1" id="KW-1133">Transmembrane helix</keyword>
<dbReference type="Pfam" id="PF09773">
    <property type="entry name" value="Meckelin"/>
    <property type="match status" value="1"/>
</dbReference>